<dbReference type="InterPro" id="IPR012944">
    <property type="entry name" value="SusD_RagB_dom"/>
</dbReference>
<name>A0A0Q9ZKP1_9FLAO</name>
<dbReference type="EMBL" id="LKTP01000003">
    <property type="protein sequence ID" value="KRG29870.1"/>
    <property type="molecule type" value="Genomic_DNA"/>
</dbReference>
<evidence type="ECO:0000256" key="4">
    <source>
        <dbReference type="ARBA" id="ARBA00023136"/>
    </source>
</evidence>
<evidence type="ECO:0000256" key="1">
    <source>
        <dbReference type="ARBA" id="ARBA00004442"/>
    </source>
</evidence>
<evidence type="ECO:0000313" key="9">
    <source>
        <dbReference type="EMBL" id="KRG29870.1"/>
    </source>
</evidence>
<comment type="similarity">
    <text evidence="2">Belongs to the SusD family.</text>
</comment>
<dbReference type="Pfam" id="PF14322">
    <property type="entry name" value="SusD-like_3"/>
    <property type="match status" value="1"/>
</dbReference>
<dbReference type="Pfam" id="PF07980">
    <property type="entry name" value="SusD_RagB"/>
    <property type="match status" value="1"/>
</dbReference>
<comment type="caution">
    <text evidence="9">The sequence shown here is derived from an EMBL/GenBank/DDBJ whole genome shotgun (WGS) entry which is preliminary data.</text>
</comment>
<dbReference type="STRING" id="270918.APR42_13935"/>
<keyword evidence="10" id="KW-1185">Reference proteome</keyword>
<evidence type="ECO:0000259" key="7">
    <source>
        <dbReference type="Pfam" id="PF07980"/>
    </source>
</evidence>
<protein>
    <submittedName>
        <fullName evidence="9">Carbohydrate-binding protein SusD</fullName>
    </submittedName>
</protein>
<evidence type="ECO:0000256" key="6">
    <source>
        <dbReference type="SAM" id="MobiDB-lite"/>
    </source>
</evidence>
<evidence type="ECO:0000313" key="10">
    <source>
        <dbReference type="Proteomes" id="UP000051643"/>
    </source>
</evidence>
<keyword evidence="3" id="KW-0732">Signal</keyword>
<dbReference type="InterPro" id="IPR011990">
    <property type="entry name" value="TPR-like_helical_dom_sf"/>
</dbReference>
<evidence type="ECO:0000256" key="3">
    <source>
        <dbReference type="ARBA" id="ARBA00022729"/>
    </source>
</evidence>
<dbReference type="GO" id="GO:0009279">
    <property type="term" value="C:cell outer membrane"/>
    <property type="evidence" value="ECO:0007669"/>
    <property type="project" value="UniProtKB-SubCell"/>
</dbReference>
<reference evidence="9" key="1">
    <citation type="submission" date="2015-10" db="EMBL/GenBank/DDBJ databases">
        <title>Draft genome sequence of Salegentibacter mishustinae KCTC 12263.</title>
        <authorList>
            <person name="Lin W."/>
            <person name="Zheng Q."/>
        </authorList>
    </citation>
    <scope>NUCLEOTIDE SEQUENCE [LARGE SCALE GENOMIC DNA]</scope>
    <source>
        <strain evidence="9">KCTC 12263</strain>
    </source>
</reference>
<feature type="domain" description="SusD-like N-terminal" evidence="8">
    <location>
        <begin position="103"/>
        <end position="213"/>
    </location>
</feature>
<dbReference type="AlphaFoldDB" id="A0A0Q9ZKP1"/>
<keyword evidence="5" id="KW-0998">Cell outer membrane</keyword>
<dbReference type="SUPFAM" id="SSF48452">
    <property type="entry name" value="TPR-like"/>
    <property type="match status" value="1"/>
</dbReference>
<evidence type="ECO:0000256" key="5">
    <source>
        <dbReference type="ARBA" id="ARBA00023237"/>
    </source>
</evidence>
<organism evidence="9 10">
    <name type="scientific">Salegentibacter mishustinae</name>
    <dbReference type="NCBI Taxonomy" id="270918"/>
    <lineage>
        <taxon>Bacteria</taxon>
        <taxon>Pseudomonadati</taxon>
        <taxon>Bacteroidota</taxon>
        <taxon>Flavobacteriia</taxon>
        <taxon>Flavobacteriales</taxon>
        <taxon>Flavobacteriaceae</taxon>
        <taxon>Salegentibacter</taxon>
    </lineage>
</organism>
<evidence type="ECO:0000259" key="8">
    <source>
        <dbReference type="Pfam" id="PF14322"/>
    </source>
</evidence>
<feature type="region of interest" description="Disordered" evidence="6">
    <location>
        <begin position="430"/>
        <end position="453"/>
    </location>
</feature>
<accession>A0A0Q9ZKP1</accession>
<proteinExistence type="inferred from homology"/>
<feature type="domain" description="RagB/SusD" evidence="7">
    <location>
        <begin position="294"/>
        <end position="571"/>
    </location>
</feature>
<dbReference type="Gene3D" id="1.25.40.390">
    <property type="match status" value="1"/>
</dbReference>
<evidence type="ECO:0000256" key="2">
    <source>
        <dbReference type="ARBA" id="ARBA00006275"/>
    </source>
</evidence>
<keyword evidence="4" id="KW-0472">Membrane</keyword>
<dbReference type="PROSITE" id="PS51257">
    <property type="entry name" value="PROKAR_LIPOPROTEIN"/>
    <property type="match status" value="1"/>
</dbReference>
<dbReference type="InterPro" id="IPR033985">
    <property type="entry name" value="SusD-like_N"/>
</dbReference>
<dbReference type="OrthoDB" id="5694214at2"/>
<dbReference type="RefSeq" id="WP_057480896.1">
    <property type="nucleotide sequence ID" value="NZ_BMWR01000008.1"/>
</dbReference>
<dbReference type="Proteomes" id="UP000051643">
    <property type="component" value="Unassembled WGS sequence"/>
</dbReference>
<gene>
    <name evidence="9" type="ORF">APR42_13935</name>
</gene>
<comment type="subcellular location">
    <subcellularLocation>
        <location evidence="1">Cell outer membrane</location>
    </subcellularLocation>
</comment>
<sequence>MKVTNKIFILFFLALGVASCEKDFLDTPPQDVLVDETYWSSEVNVKTFAYGFYTAYFSGYGSGYTWGKYFSGQSLNDDFAPTNPPRFTLQVPTSGGGWSFSWVRKANIFIDRVQGVDMEEEAINHWTGIGRFFRALEYHDLVKAFGDVPYYDQELAENDQEMLYKKRDDRTFVMDRVLEDFRFAAENVRDNVENEGLEVDRSVVLGFMSRVFLYEGTWQKYHENNNEKAAEYLEAAKWAAQEVIESGNFSLANYREVFNSLDLSGNPEVLLYREYEEGMVTHSLNSYNNKEPQTGVSKDGIESYLAEDGLPIGISDLYQGDKGIENLMANRDPRIYETFVSDELRINGVDPNYSTTGIATHKFLNEEIADEPRGNSNLNPTDAPVIRYGEILVNYAEAAYELSTVGGPAFTQEDLDKSINVLRDRPGINLPHLEVSGDQPAVNGQTYDDPQRDPDVAPILWEIRRERRVELMFEGFRLDDLKRWKKLEYTDMVQYPDINRGAWIDKSNYPDANLENLAVTGGGNEGYLIPASAEESLRTFDDPRVYLQPIPLDQITLYRDQGVELEQNPGW</sequence>